<feature type="domain" description="Peptidase M16 C-terminal" evidence="7">
    <location>
        <begin position="173"/>
        <end position="356"/>
    </location>
</feature>
<reference evidence="8 9" key="1">
    <citation type="submission" date="2024-02" db="EMBL/GenBank/DDBJ databases">
        <title>Identification of pathogenicity and growth-promoting function of Pseudomonas putida variant.</title>
        <authorList>
            <person name="Sun J."/>
        </authorList>
    </citation>
    <scope>NUCLEOTIDE SEQUENCE [LARGE SCALE GENOMIC DNA]</scope>
    <source>
        <strain evidence="8 9">A03</strain>
    </source>
</reference>
<keyword evidence="4" id="KW-0862">Zinc</keyword>
<sequence>MPNPPSTLQHFTLANGLRVYLREDRRAPLVSLQLWYHVGASYEPVGQSGLSHALEHLMFEGSSKMAPGEYTSLMSLIGGEPNAFTTVDATVYPLTVPSHHVEIPLEAMADAMASASFEEAPFTRERDIVLSERRKNVDNYPLMSAIESHQALAHGSSPYASPVIGHRADLEQLTSATARSWKQTWYHPNNATLAVAGSIGLEQLQAMVERHFADIAQAELPAATQPRQDAVLAKRTQTVSKPGLRDGVLMSFNVPSRATASSTEQALALSLLPDLLCEGYGARLRRLLINDETILLNMSCKYASLSRGDTLFSIFAYNNPSKGSQQEAAERLFAELAKLAEAGPTQAELERARARLLARQVFGRDNIANQAAAIGEFAVGGLDPLLMDNDAQGLKAVTLEHVKEAAAQFLREDLQTITFLQTEESRDD</sequence>
<evidence type="ECO:0000256" key="2">
    <source>
        <dbReference type="ARBA" id="ARBA00022670"/>
    </source>
</evidence>
<evidence type="ECO:0000256" key="5">
    <source>
        <dbReference type="ARBA" id="ARBA00023049"/>
    </source>
</evidence>
<keyword evidence="9" id="KW-1185">Reference proteome</keyword>
<dbReference type="InterPro" id="IPR011765">
    <property type="entry name" value="Pept_M16_N"/>
</dbReference>
<evidence type="ECO:0000313" key="8">
    <source>
        <dbReference type="EMBL" id="MEJ5865635.1"/>
    </source>
</evidence>
<evidence type="ECO:0000313" key="9">
    <source>
        <dbReference type="Proteomes" id="UP001380290"/>
    </source>
</evidence>
<evidence type="ECO:0000256" key="4">
    <source>
        <dbReference type="ARBA" id="ARBA00022833"/>
    </source>
</evidence>
<dbReference type="RefSeq" id="WP_339600422.1">
    <property type="nucleotide sequence ID" value="NZ_JBBHLC010000092.1"/>
</dbReference>
<comment type="similarity">
    <text evidence="1">Belongs to the peptidase M16 family.</text>
</comment>
<dbReference type="Gene3D" id="3.30.830.10">
    <property type="entry name" value="Metalloenzyme, LuxS/M16 peptidase-like"/>
    <property type="match status" value="2"/>
</dbReference>
<dbReference type="Pfam" id="PF00675">
    <property type="entry name" value="Peptidase_M16"/>
    <property type="match status" value="1"/>
</dbReference>
<evidence type="ECO:0000256" key="3">
    <source>
        <dbReference type="ARBA" id="ARBA00022801"/>
    </source>
</evidence>
<comment type="caution">
    <text evidence="8">The sequence shown here is derived from an EMBL/GenBank/DDBJ whole genome shotgun (WGS) entry which is preliminary data.</text>
</comment>
<dbReference type="SUPFAM" id="SSF63411">
    <property type="entry name" value="LuxS/MPP-like metallohydrolase"/>
    <property type="match status" value="2"/>
</dbReference>
<name>A0ABU8QYI1_9PSED</name>
<keyword evidence="5" id="KW-0482">Metalloprotease</keyword>
<dbReference type="PANTHER" id="PTHR43690">
    <property type="entry name" value="NARDILYSIN"/>
    <property type="match status" value="1"/>
</dbReference>
<dbReference type="Pfam" id="PF05193">
    <property type="entry name" value="Peptidase_M16_C"/>
    <property type="match status" value="1"/>
</dbReference>
<accession>A0ABU8QYI1</accession>
<dbReference type="InterPro" id="IPR050626">
    <property type="entry name" value="Peptidase_M16"/>
</dbReference>
<protein>
    <submittedName>
        <fullName evidence="8">Pitrilysin family protein</fullName>
    </submittedName>
</protein>
<proteinExistence type="inferred from homology"/>
<dbReference type="EMBL" id="JBBHLC010000092">
    <property type="protein sequence ID" value="MEJ5865635.1"/>
    <property type="molecule type" value="Genomic_DNA"/>
</dbReference>
<keyword evidence="2" id="KW-0645">Protease</keyword>
<keyword evidence="3" id="KW-0378">Hydrolase</keyword>
<evidence type="ECO:0000256" key="1">
    <source>
        <dbReference type="ARBA" id="ARBA00007261"/>
    </source>
</evidence>
<organism evidence="8 9">
    <name type="scientific">Pseudomonas farsensis</name>
    <dbReference type="NCBI Taxonomy" id="2745492"/>
    <lineage>
        <taxon>Bacteria</taxon>
        <taxon>Pseudomonadati</taxon>
        <taxon>Pseudomonadota</taxon>
        <taxon>Gammaproteobacteria</taxon>
        <taxon>Pseudomonadales</taxon>
        <taxon>Pseudomonadaceae</taxon>
        <taxon>Pseudomonas</taxon>
    </lineage>
</organism>
<dbReference type="InterPro" id="IPR011249">
    <property type="entry name" value="Metalloenz_LuxS/M16"/>
</dbReference>
<dbReference type="PANTHER" id="PTHR43690:SF17">
    <property type="entry name" value="PROTEIN YHJJ"/>
    <property type="match status" value="1"/>
</dbReference>
<dbReference type="InterPro" id="IPR007863">
    <property type="entry name" value="Peptidase_M16_C"/>
</dbReference>
<evidence type="ECO:0000259" key="6">
    <source>
        <dbReference type="Pfam" id="PF00675"/>
    </source>
</evidence>
<gene>
    <name evidence="8" type="ORF">V7S98_20665</name>
</gene>
<evidence type="ECO:0000259" key="7">
    <source>
        <dbReference type="Pfam" id="PF05193"/>
    </source>
</evidence>
<feature type="domain" description="Peptidase M16 N-terminal" evidence="6">
    <location>
        <begin position="18"/>
        <end position="141"/>
    </location>
</feature>
<dbReference type="Proteomes" id="UP001380290">
    <property type="component" value="Unassembled WGS sequence"/>
</dbReference>